<dbReference type="GO" id="GO:0022857">
    <property type="term" value="F:transmembrane transporter activity"/>
    <property type="evidence" value="ECO:0007669"/>
    <property type="project" value="InterPro"/>
</dbReference>
<feature type="transmembrane region" description="Helical" evidence="6">
    <location>
        <begin position="232"/>
        <end position="249"/>
    </location>
</feature>
<evidence type="ECO:0000313" key="7">
    <source>
        <dbReference type="EMBL" id="KAK0383891.1"/>
    </source>
</evidence>
<proteinExistence type="predicted"/>
<keyword evidence="5 6" id="KW-0472">Membrane</keyword>
<evidence type="ECO:0000256" key="4">
    <source>
        <dbReference type="ARBA" id="ARBA00022989"/>
    </source>
</evidence>
<reference evidence="7" key="1">
    <citation type="submission" date="2022-10" db="EMBL/GenBank/DDBJ databases">
        <title>Determination and structural analysis of whole genome sequence of Sarocladium strictum F4-1.</title>
        <authorList>
            <person name="Hu L."/>
            <person name="Jiang Y."/>
        </authorList>
    </citation>
    <scope>NUCLEOTIDE SEQUENCE</scope>
    <source>
        <strain evidence="7">F4-1</strain>
    </source>
</reference>
<evidence type="ECO:0000313" key="8">
    <source>
        <dbReference type="Proteomes" id="UP001175261"/>
    </source>
</evidence>
<dbReference type="Pfam" id="PF13520">
    <property type="entry name" value="AA_permease_2"/>
    <property type="match status" value="1"/>
</dbReference>
<name>A0AA39GBA0_SARSR</name>
<dbReference type="Gene3D" id="1.20.1740.10">
    <property type="entry name" value="Amino acid/polyamine transporter I"/>
    <property type="match status" value="1"/>
</dbReference>
<dbReference type="Proteomes" id="UP001175261">
    <property type="component" value="Unassembled WGS sequence"/>
</dbReference>
<feature type="transmembrane region" description="Helical" evidence="6">
    <location>
        <begin position="116"/>
        <end position="139"/>
    </location>
</feature>
<dbReference type="EMBL" id="JAPDFR010000008">
    <property type="protein sequence ID" value="KAK0383891.1"/>
    <property type="molecule type" value="Genomic_DNA"/>
</dbReference>
<keyword evidence="8" id="KW-1185">Reference proteome</keyword>
<feature type="transmembrane region" description="Helical" evidence="6">
    <location>
        <begin position="52"/>
        <end position="78"/>
    </location>
</feature>
<feature type="transmembrane region" description="Helical" evidence="6">
    <location>
        <begin position="398"/>
        <end position="422"/>
    </location>
</feature>
<dbReference type="InterPro" id="IPR002293">
    <property type="entry name" value="AA/rel_permease1"/>
</dbReference>
<protein>
    <submittedName>
        <fullName evidence="7">Uncharacterized protein</fullName>
    </submittedName>
</protein>
<dbReference type="PIRSF" id="PIRSF006060">
    <property type="entry name" value="AA_transporter"/>
    <property type="match status" value="1"/>
</dbReference>
<evidence type="ECO:0000256" key="1">
    <source>
        <dbReference type="ARBA" id="ARBA00004141"/>
    </source>
</evidence>
<keyword evidence="2" id="KW-0813">Transport</keyword>
<feature type="transmembrane region" description="Helical" evidence="6">
    <location>
        <begin position="320"/>
        <end position="343"/>
    </location>
</feature>
<feature type="transmembrane region" description="Helical" evidence="6">
    <location>
        <begin position="270"/>
        <end position="292"/>
    </location>
</feature>
<feature type="transmembrane region" description="Helical" evidence="6">
    <location>
        <begin position="442"/>
        <end position="463"/>
    </location>
</feature>
<keyword evidence="3 6" id="KW-0812">Transmembrane</keyword>
<dbReference type="AlphaFoldDB" id="A0AA39GBA0"/>
<keyword evidence="4 6" id="KW-1133">Transmembrane helix</keyword>
<gene>
    <name evidence="7" type="ORF">NLU13_7983</name>
</gene>
<sequence>MNMTDQIPNEKDDAVSRMTTGTDAIGEVEPEKNFNTMSTFSLSLSLMATWEALLSTIGLGLTAGGSVALVYGFLLSFVGNICTAMSLSEPAAMYPNAGGQYYMIAELTSGKTKALLSWYTGWLSLVGWVALTASGPYGAANIIQGLVVLNYDDYEPKAWRWYLIYLTITVLSFLMNIWGGKVLPMLENAISALHVLFFFMVLIAAAALPKERQSAEFVFTHFANGTGWDSNGIAWGIGMLTSAYIMIGYDSAAHMSEEMRNPRTGVPRAMIGSIIVNGAMGFAMLLVILFGIQDLDAALTTKTGFPIIEIFYQMTRGNKAAASAMSSTIAISAGAATVGLIAATSRTLWSFARDGAPAYSGRLAQLSENSHVPFNAVAFVSLFVIILGLLNIASTTAFSAVLSVTVIGMSLSYLTPIVAMLYRKIWTPVQLEYGPWKMPRMLGIAVNMFSICYILFLTAFLVLPTVMPVTAQNMNYASVILGGVLILVTIDWIFRGRKAYNGPKNETYDQ</sequence>
<evidence type="ECO:0000256" key="6">
    <source>
        <dbReference type="SAM" id="Phobius"/>
    </source>
</evidence>
<comment type="subcellular location">
    <subcellularLocation>
        <location evidence="1">Membrane</location>
        <topology evidence="1">Multi-pass membrane protein</topology>
    </subcellularLocation>
</comment>
<evidence type="ECO:0000256" key="5">
    <source>
        <dbReference type="ARBA" id="ARBA00023136"/>
    </source>
</evidence>
<feature type="transmembrane region" description="Helical" evidence="6">
    <location>
        <begin position="475"/>
        <end position="494"/>
    </location>
</feature>
<comment type="caution">
    <text evidence="7">The sequence shown here is derived from an EMBL/GenBank/DDBJ whole genome shotgun (WGS) entry which is preliminary data.</text>
</comment>
<evidence type="ECO:0000256" key="3">
    <source>
        <dbReference type="ARBA" id="ARBA00022692"/>
    </source>
</evidence>
<dbReference type="PANTHER" id="PTHR45649">
    <property type="entry name" value="AMINO-ACID PERMEASE BAT1"/>
    <property type="match status" value="1"/>
</dbReference>
<feature type="transmembrane region" description="Helical" evidence="6">
    <location>
        <begin position="190"/>
        <end position="208"/>
    </location>
</feature>
<feature type="transmembrane region" description="Helical" evidence="6">
    <location>
        <begin position="372"/>
        <end position="392"/>
    </location>
</feature>
<dbReference type="GO" id="GO:0016020">
    <property type="term" value="C:membrane"/>
    <property type="evidence" value="ECO:0007669"/>
    <property type="project" value="UniProtKB-SubCell"/>
</dbReference>
<accession>A0AA39GBA0</accession>
<feature type="transmembrane region" description="Helical" evidence="6">
    <location>
        <begin position="159"/>
        <end position="178"/>
    </location>
</feature>
<evidence type="ECO:0000256" key="2">
    <source>
        <dbReference type="ARBA" id="ARBA00022448"/>
    </source>
</evidence>
<dbReference type="PANTHER" id="PTHR45649:SF14">
    <property type="entry name" value="GABA PERMEASE"/>
    <property type="match status" value="1"/>
</dbReference>
<organism evidence="7 8">
    <name type="scientific">Sarocladium strictum</name>
    <name type="common">Black bundle disease fungus</name>
    <name type="synonym">Acremonium strictum</name>
    <dbReference type="NCBI Taxonomy" id="5046"/>
    <lineage>
        <taxon>Eukaryota</taxon>
        <taxon>Fungi</taxon>
        <taxon>Dikarya</taxon>
        <taxon>Ascomycota</taxon>
        <taxon>Pezizomycotina</taxon>
        <taxon>Sordariomycetes</taxon>
        <taxon>Hypocreomycetidae</taxon>
        <taxon>Hypocreales</taxon>
        <taxon>Sarocladiaceae</taxon>
        <taxon>Sarocladium</taxon>
    </lineage>
</organism>